<evidence type="ECO:0000256" key="7">
    <source>
        <dbReference type="ARBA" id="ARBA00023170"/>
    </source>
</evidence>
<dbReference type="Proteomes" id="UP000824540">
    <property type="component" value="Unassembled WGS sequence"/>
</dbReference>
<evidence type="ECO:0000256" key="4">
    <source>
        <dbReference type="ARBA" id="ARBA00022989"/>
    </source>
</evidence>
<dbReference type="InterPro" id="IPR017452">
    <property type="entry name" value="GPCR_Rhodpsn_7TM"/>
</dbReference>
<keyword evidence="3 10" id="KW-0812">Transmembrane</keyword>
<dbReference type="FunFam" id="1.20.1070.10:FF:000040">
    <property type="entry name" value="Coagulation factor 2 (thrombin) receptor"/>
    <property type="match status" value="1"/>
</dbReference>
<evidence type="ECO:0000256" key="9">
    <source>
        <dbReference type="ARBA" id="ARBA00023224"/>
    </source>
</evidence>
<comment type="subcellular location">
    <subcellularLocation>
        <location evidence="1">Cell membrane</location>
        <topology evidence="1">Multi-pass membrane protein</topology>
    </subcellularLocation>
</comment>
<keyword evidence="2" id="KW-1003">Cell membrane</keyword>
<feature type="transmembrane region" description="Helical" evidence="11">
    <location>
        <begin position="260"/>
        <end position="282"/>
    </location>
</feature>
<evidence type="ECO:0000313" key="14">
    <source>
        <dbReference type="Proteomes" id="UP000824540"/>
    </source>
</evidence>
<accession>A0A8T2PEG7</accession>
<dbReference type="InterPro" id="IPR000276">
    <property type="entry name" value="GPCR_Rhodpsn"/>
</dbReference>
<evidence type="ECO:0000256" key="11">
    <source>
        <dbReference type="SAM" id="Phobius"/>
    </source>
</evidence>
<comment type="caution">
    <text evidence="13">The sequence shown here is derived from an EMBL/GenBank/DDBJ whole genome shotgun (WGS) entry which is preliminary data.</text>
</comment>
<evidence type="ECO:0000256" key="8">
    <source>
        <dbReference type="ARBA" id="ARBA00023180"/>
    </source>
</evidence>
<gene>
    <name evidence="13" type="ORF">JZ751_028029</name>
</gene>
<dbReference type="GO" id="GO:0004930">
    <property type="term" value="F:G protein-coupled receptor activity"/>
    <property type="evidence" value="ECO:0007669"/>
    <property type="project" value="UniProtKB-KW"/>
</dbReference>
<feature type="transmembrane region" description="Helical" evidence="11">
    <location>
        <begin position="213"/>
        <end position="239"/>
    </location>
</feature>
<dbReference type="OrthoDB" id="9944627at2759"/>
<dbReference type="PROSITE" id="PS50262">
    <property type="entry name" value="G_PROTEIN_RECEP_F1_2"/>
    <property type="match status" value="1"/>
</dbReference>
<keyword evidence="9 10" id="KW-0807">Transducer</keyword>
<evidence type="ECO:0000256" key="10">
    <source>
        <dbReference type="RuleBase" id="RU000688"/>
    </source>
</evidence>
<dbReference type="PANTHER" id="PTHR24232:SF25">
    <property type="entry name" value="P2Y PURINOCEPTOR 8"/>
    <property type="match status" value="1"/>
</dbReference>
<evidence type="ECO:0000256" key="6">
    <source>
        <dbReference type="ARBA" id="ARBA00023136"/>
    </source>
</evidence>
<dbReference type="AlphaFoldDB" id="A0A8T2PEG7"/>
<feature type="transmembrane region" description="Helical" evidence="11">
    <location>
        <begin position="162"/>
        <end position="181"/>
    </location>
</feature>
<evidence type="ECO:0000256" key="2">
    <source>
        <dbReference type="ARBA" id="ARBA00022475"/>
    </source>
</evidence>
<dbReference type="EMBL" id="JAFBMS010000009">
    <property type="protein sequence ID" value="KAG9349581.1"/>
    <property type="molecule type" value="Genomic_DNA"/>
</dbReference>
<keyword evidence="6 11" id="KW-0472">Membrane</keyword>
<protein>
    <recommendedName>
        <fullName evidence="12">G-protein coupled receptors family 1 profile domain-containing protein</fullName>
    </recommendedName>
</protein>
<dbReference type="PANTHER" id="PTHR24232">
    <property type="entry name" value="G-PROTEIN COUPLED RECEPTOR"/>
    <property type="match status" value="1"/>
</dbReference>
<organism evidence="13 14">
    <name type="scientific">Albula glossodonta</name>
    <name type="common">roundjaw bonefish</name>
    <dbReference type="NCBI Taxonomy" id="121402"/>
    <lineage>
        <taxon>Eukaryota</taxon>
        <taxon>Metazoa</taxon>
        <taxon>Chordata</taxon>
        <taxon>Craniata</taxon>
        <taxon>Vertebrata</taxon>
        <taxon>Euteleostomi</taxon>
        <taxon>Actinopterygii</taxon>
        <taxon>Neopterygii</taxon>
        <taxon>Teleostei</taxon>
        <taxon>Albuliformes</taxon>
        <taxon>Albulidae</taxon>
        <taxon>Albula</taxon>
    </lineage>
</organism>
<dbReference type="PRINTS" id="PR01157">
    <property type="entry name" value="P2YPURNOCPTR"/>
</dbReference>
<evidence type="ECO:0000256" key="5">
    <source>
        <dbReference type="ARBA" id="ARBA00023040"/>
    </source>
</evidence>
<dbReference type="Pfam" id="PF00001">
    <property type="entry name" value="7tm_1"/>
    <property type="match status" value="1"/>
</dbReference>
<keyword evidence="7 10" id="KW-0675">Receptor</keyword>
<dbReference type="GO" id="GO:0035025">
    <property type="term" value="P:positive regulation of Rho protein signal transduction"/>
    <property type="evidence" value="ECO:0007669"/>
    <property type="project" value="TreeGrafter"/>
</dbReference>
<feature type="domain" description="G-protein coupled receptors family 1 profile" evidence="12">
    <location>
        <begin position="62"/>
        <end position="313"/>
    </location>
</feature>
<feature type="transmembrane region" description="Helical" evidence="11">
    <location>
        <begin position="294"/>
        <end position="316"/>
    </location>
</feature>
<reference evidence="13" key="1">
    <citation type="thesis" date="2021" institute="BYU ScholarsArchive" country="Provo, UT, USA">
        <title>Applications of and Algorithms for Genome Assembly and Genomic Analyses with an Emphasis on Marine Teleosts.</title>
        <authorList>
            <person name="Pickett B.D."/>
        </authorList>
    </citation>
    <scope>NUCLEOTIDE SEQUENCE</scope>
    <source>
        <strain evidence="13">HI-2016</strain>
    </source>
</reference>
<dbReference type="PROSITE" id="PS00237">
    <property type="entry name" value="G_PROTEIN_RECEP_F1_1"/>
    <property type="match status" value="1"/>
</dbReference>
<feature type="transmembrane region" description="Helical" evidence="11">
    <location>
        <begin position="123"/>
        <end position="141"/>
    </location>
</feature>
<dbReference type="SUPFAM" id="SSF81321">
    <property type="entry name" value="Family A G protein-coupled receptor-like"/>
    <property type="match status" value="1"/>
</dbReference>
<name>A0A8T2PEG7_9TELE</name>
<evidence type="ECO:0000256" key="1">
    <source>
        <dbReference type="ARBA" id="ARBA00004651"/>
    </source>
</evidence>
<dbReference type="PRINTS" id="PR00237">
    <property type="entry name" value="GPCRRHODOPSN"/>
</dbReference>
<keyword evidence="8" id="KW-0325">Glycoprotein</keyword>
<evidence type="ECO:0000259" key="12">
    <source>
        <dbReference type="PROSITE" id="PS50262"/>
    </source>
</evidence>
<keyword evidence="4 11" id="KW-1133">Transmembrane helix</keyword>
<dbReference type="GO" id="GO:0005886">
    <property type="term" value="C:plasma membrane"/>
    <property type="evidence" value="ECO:0007669"/>
    <property type="project" value="UniProtKB-SubCell"/>
</dbReference>
<feature type="transmembrane region" description="Helical" evidence="11">
    <location>
        <begin position="83"/>
        <end position="103"/>
    </location>
</feature>
<feature type="transmembrane region" description="Helical" evidence="11">
    <location>
        <begin position="50"/>
        <end position="71"/>
    </location>
</feature>
<sequence>MVTKLLISARSMPELNLCAQNSLGMLNSSQLDNATLAIFMDKTTSRVVSVVYIIIFLVNVPGNGISLWLLWFRTHPKTPSIIFMINLTLTDLAVGLALPLQIVYQFKGYNWTYGSWTCSFMSVLFYANMYCSILTMTAISVDRYLGIVRPVQFREMKRRKECAVIGCVFMWAIVLIVLHPLQTTDLTYEVNSLNITTCFDVLKKDMLPTLKDWAIFLFTLSGILFLIPFIITVICYICIIHKLVKTSKTTQKGRALRLAFSVLSVFVICFTPNNVLLLAHAVRRLYYNDSLYMAYKLSLSLSCINSCLDPFIYYFASKEFRRKLRLVLRLDVSSSEGTRAELHRESLFSARSTNQAPMDDEGAGVSISLRNDSVQ</sequence>
<keyword evidence="14" id="KW-1185">Reference proteome</keyword>
<evidence type="ECO:0000313" key="13">
    <source>
        <dbReference type="EMBL" id="KAG9349581.1"/>
    </source>
</evidence>
<evidence type="ECO:0000256" key="3">
    <source>
        <dbReference type="ARBA" id="ARBA00022692"/>
    </source>
</evidence>
<comment type="similarity">
    <text evidence="10">Belongs to the G-protein coupled receptor 1 family.</text>
</comment>
<keyword evidence="5 10" id="KW-0297">G-protein coupled receptor</keyword>
<proteinExistence type="inferred from homology"/>
<dbReference type="GO" id="GO:0007200">
    <property type="term" value="P:phospholipase C-activating G protein-coupled receptor signaling pathway"/>
    <property type="evidence" value="ECO:0007669"/>
    <property type="project" value="TreeGrafter"/>
</dbReference>
<dbReference type="Gene3D" id="1.20.1070.10">
    <property type="entry name" value="Rhodopsin 7-helix transmembrane proteins"/>
    <property type="match status" value="1"/>
</dbReference>